<dbReference type="PROSITE" id="PS50943">
    <property type="entry name" value="HTH_CROC1"/>
    <property type="match status" value="1"/>
</dbReference>
<dbReference type="RefSeq" id="WP_166346016.1">
    <property type="nucleotide sequence ID" value="NZ_CP088280.1"/>
</dbReference>
<dbReference type="EMBL" id="JACBFH010000001">
    <property type="protein sequence ID" value="NYY89662.1"/>
    <property type="molecule type" value="Genomic_DNA"/>
</dbReference>
<evidence type="ECO:0000313" key="4">
    <source>
        <dbReference type="Proteomes" id="UP000564836"/>
    </source>
</evidence>
<dbReference type="SUPFAM" id="SSF47413">
    <property type="entry name" value="lambda repressor-like DNA-binding domains"/>
    <property type="match status" value="1"/>
</dbReference>
<dbReference type="Proteomes" id="UP000564836">
    <property type="component" value="Chromosome"/>
</dbReference>
<gene>
    <name evidence="3" type="ORF">G6321_00053555</name>
    <name evidence="2" type="ORF">G6321_14885</name>
</gene>
<dbReference type="Pfam" id="PF01381">
    <property type="entry name" value="HTH_3"/>
    <property type="match status" value="1"/>
</dbReference>
<proteinExistence type="predicted"/>
<name>A0A7Z0QB51_9BRAD</name>
<reference evidence="3 4" key="3">
    <citation type="journal article" date="2022" name="Int. J. Syst. Evol. Microbiol.">
        <title>Strains of Bradyrhizobium barranii sp. nov. associated with legumes native to Canada are symbionts of soybeans and belong to different subspecies (subsp. barranii subsp. nov. and subsp. apii subsp. nov.) and symbiovars (sv. glycinearum and sv. septentrionale).</title>
        <authorList>
            <person name="Bromfield E.S.P."/>
            <person name="Cloutier S."/>
            <person name="Wasai-Hara S."/>
            <person name="Minamisawa K."/>
        </authorList>
    </citation>
    <scope>NUCLEOTIDE SEQUENCE [LARGE SCALE GENOMIC DNA]</scope>
    <source>
        <strain evidence="3 4">323S2</strain>
    </source>
</reference>
<feature type="domain" description="HTH cro/C1-type" evidence="1">
    <location>
        <begin position="10"/>
        <end position="65"/>
    </location>
</feature>
<evidence type="ECO:0000313" key="2">
    <source>
        <dbReference type="EMBL" id="NYY89662.1"/>
    </source>
</evidence>
<dbReference type="InterPro" id="IPR001387">
    <property type="entry name" value="Cro/C1-type_HTH"/>
</dbReference>
<dbReference type="SMART" id="SM00530">
    <property type="entry name" value="HTH_XRE"/>
    <property type="match status" value="1"/>
</dbReference>
<sequence>MKTRKPVNYLRSYRLRSGLSQGELAQLLGWKRAEVISRIEKKQRPPTLKLVIACFILFGAPAAELFPDISASIEVGVMARVWELYEQIQGDPSRKTKIKIALLEGAIERADQRKRAHRL</sequence>
<dbReference type="CDD" id="cd00093">
    <property type="entry name" value="HTH_XRE"/>
    <property type="match status" value="1"/>
</dbReference>
<dbReference type="EMBL" id="CP088280">
    <property type="protein sequence ID" value="UGX94272.1"/>
    <property type="molecule type" value="Genomic_DNA"/>
</dbReference>
<dbReference type="GO" id="GO:0003677">
    <property type="term" value="F:DNA binding"/>
    <property type="evidence" value="ECO:0007669"/>
    <property type="project" value="InterPro"/>
</dbReference>
<protein>
    <submittedName>
        <fullName evidence="2">Helix-turn-helix transcriptional regulator</fullName>
    </submittedName>
</protein>
<organism evidence="2">
    <name type="scientific">Bradyrhizobium barranii subsp. barranii</name>
    <dbReference type="NCBI Taxonomy" id="2823807"/>
    <lineage>
        <taxon>Bacteria</taxon>
        <taxon>Pseudomonadati</taxon>
        <taxon>Pseudomonadota</taxon>
        <taxon>Alphaproteobacteria</taxon>
        <taxon>Hyphomicrobiales</taxon>
        <taxon>Nitrobacteraceae</taxon>
        <taxon>Bradyrhizobium</taxon>
        <taxon>Bradyrhizobium barranii</taxon>
    </lineage>
</organism>
<dbReference type="Gene3D" id="1.10.260.40">
    <property type="entry name" value="lambda repressor-like DNA-binding domains"/>
    <property type="match status" value="1"/>
</dbReference>
<reference evidence="2" key="2">
    <citation type="submission" date="2020-06" db="EMBL/GenBank/DDBJ databases">
        <title>Whole Genome Sequence of Bradyrhizobium sp. Strain 323S2.</title>
        <authorList>
            <person name="Bromfield E.S.P."/>
        </authorList>
    </citation>
    <scope>NUCLEOTIDE SEQUENCE [LARGE SCALE GENOMIC DNA]</scope>
    <source>
        <strain evidence="2">323S2</strain>
    </source>
</reference>
<evidence type="ECO:0000259" key="1">
    <source>
        <dbReference type="PROSITE" id="PS50943"/>
    </source>
</evidence>
<dbReference type="InterPro" id="IPR010982">
    <property type="entry name" value="Lambda_DNA-bd_dom_sf"/>
</dbReference>
<dbReference type="AlphaFoldDB" id="A0A7Z0QB51"/>
<accession>A0A7Z0QB51</accession>
<reference evidence="3 4" key="1">
    <citation type="journal article" date="2017" name="Syst. Appl. Microbiol.">
        <title>Soybeans inoculated with root zone soils of Canadian native legumes harbour diverse and novel Bradyrhizobium spp. that possess agricultural potential.</title>
        <authorList>
            <person name="Bromfield E.S.P."/>
            <person name="Cloutier S."/>
            <person name="Tambong J.T."/>
            <person name="Tran Thi T.V."/>
        </authorList>
    </citation>
    <scope>NUCLEOTIDE SEQUENCE [LARGE SCALE GENOMIC DNA]</scope>
    <source>
        <strain evidence="3 4">323S2</strain>
    </source>
</reference>
<evidence type="ECO:0000313" key="3">
    <source>
        <dbReference type="EMBL" id="UGX94272.1"/>
    </source>
</evidence>